<dbReference type="SMART" id="SM01017">
    <property type="entry name" value="Arrestin_C"/>
    <property type="match status" value="1"/>
</dbReference>
<proteinExistence type="predicted"/>
<dbReference type="InterPro" id="IPR014756">
    <property type="entry name" value="Ig_E-set"/>
</dbReference>
<dbReference type="Pfam" id="PF00339">
    <property type="entry name" value="Arrestin_N"/>
    <property type="match status" value="1"/>
</dbReference>
<evidence type="ECO:0000313" key="3">
    <source>
        <dbReference type="Proteomes" id="UP001479436"/>
    </source>
</evidence>
<name>A0ABR2WX20_9FUNG</name>
<dbReference type="InterPro" id="IPR014752">
    <property type="entry name" value="Arrestin-like_C"/>
</dbReference>
<protein>
    <recommendedName>
        <fullName evidence="1">Arrestin C-terminal-like domain-containing protein</fullName>
    </recommendedName>
</protein>
<dbReference type="InterPro" id="IPR011021">
    <property type="entry name" value="Arrestin-like_N"/>
</dbReference>
<accession>A0ABR2WX20</accession>
<dbReference type="PANTHER" id="PTHR11188:SF17">
    <property type="entry name" value="FI21816P1"/>
    <property type="match status" value="1"/>
</dbReference>
<reference evidence="2 3" key="1">
    <citation type="submission" date="2023-04" db="EMBL/GenBank/DDBJ databases">
        <title>Genome of Basidiobolus ranarum AG-B5.</title>
        <authorList>
            <person name="Stajich J.E."/>
            <person name="Carter-House D."/>
            <person name="Gryganskyi A."/>
        </authorList>
    </citation>
    <scope>NUCLEOTIDE SEQUENCE [LARGE SCALE GENOMIC DNA]</scope>
    <source>
        <strain evidence="2 3">AG-B5</strain>
    </source>
</reference>
<dbReference type="Proteomes" id="UP001479436">
    <property type="component" value="Unassembled WGS sequence"/>
</dbReference>
<dbReference type="SUPFAM" id="SSF81296">
    <property type="entry name" value="E set domains"/>
    <property type="match status" value="1"/>
</dbReference>
<dbReference type="EMBL" id="JASJQH010000192">
    <property type="protein sequence ID" value="KAK9766077.1"/>
    <property type="molecule type" value="Genomic_DNA"/>
</dbReference>
<keyword evidence="3" id="KW-1185">Reference proteome</keyword>
<organism evidence="2 3">
    <name type="scientific">Basidiobolus ranarum</name>
    <dbReference type="NCBI Taxonomy" id="34480"/>
    <lineage>
        <taxon>Eukaryota</taxon>
        <taxon>Fungi</taxon>
        <taxon>Fungi incertae sedis</taxon>
        <taxon>Zoopagomycota</taxon>
        <taxon>Entomophthoromycotina</taxon>
        <taxon>Basidiobolomycetes</taxon>
        <taxon>Basidiobolales</taxon>
        <taxon>Basidiobolaceae</taxon>
        <taxon>Basidiobolus</taxon>
    </lineage>
</organism>
<comment type="caution">
    <text evidence="2">The sequence shown here is derived from an EMBL/GenBank/DDBJ whole genome shotgun (WGS) entry which is preliminary data.</text>
</comment>
<dbReference type="InterPro" id="IPR050357">
    <property type="entry name" value="Arrestin_domain-protein"/>
</dbReference>
<evidence type="ECO:0000313" key="2">
    <source>
        <dbReference type="EMBL" id="KAK9766077.1"/>
    </source>
</evidence>
<dbReference type="Pfam" id="PF02752">
    <property type="entry name" value="Arrestin_C"/>
    <property type="match status" value="1"/>
</dbReference>
<dbReference type="InterPro" id="IPR011022">
    <property type="entry name" value="Arrestin_C-like"/>
</dbReference>
<evidence type="ECO:0000259" key="1">
    <source>
        <dbReference type="SMART" id="SM01017"/>
    </source>
</evidence>
<gene>
    <name evidence="2" type="ORF">K7432_005101</name>
</gene>
<dbReference type="PANTHER" id="PTHR11188">
    <property type="entry name" value="ARRESTIN DOMAIN CONTAINING PROTEIN"/>
    <property type="match status" value="1"/>
</dbReference>
<sequence>MNVLLGIKLDIQLSEDCLILHGSRNESVGSVLRGTVVVQLKREIVLNFMTLKLKGKTEIMWPKSFAGSALTSCERQNLVLYHWNLLPVKEGPFTLSAGEHRYSFEFIFNGFLPETIRIKNGQVKYKLVAVMGRNALRPNLVCEKELVVRRFAQPSLLDINQTYPIVDSWEDMLDYTIFVSHRMISLSDSLSVFLTFLPKGPEVRVKHITFFLLEFLTLRRTKSNKRQVNTRWFNLRSKIEEPRTSYNRSYTINFPKGQEEKVHFDCNTELIEITHKLQVRVTFSAGKSINAIVIKIPLHVMPESLEMMGESPPRYDQLPVMNLSSVLPPPYD</sequence>
<feature type="domain" description="Arrestin C-terminal-like" evidence="1">
    <location>
        <begin position="169"/>
        <end position="305"/>
    </location>
</feature>
<dbReference type="Gene3D" id="2.60.40.640">
    <property type="match status" value="1"/>
</dbReference>